<dbReference type="AlphaFoldDB" id="B8IBP7"/>
<dbReference type="PANTHER" id="PTHR43420:SF44">
    <property type="entry name" value="ACETYLTRANSFERASE YPEA"/>
    <property type="match status" value="1"/>
</dbReference>
<dbReference type="Gene3D" id="3.40.630.30">
    <property type="match status" value="1"/>
</dbReference>
<dbReference type="KEGG" id="mno:Mnod_4431"/>
<dbReference type="OrthoDB" id="9804026at2"/>
<dbReference type="InterPro" id="IPR016181">
    <property type="entry name" value="Acyl_CoA_acyltransferase"/>
</dbReference>
<dbReference type="GO" id="GO:0016747">
    <property type="term" value="F:acyltransferase activity, transferring groups other than amino-acyl groups"/>
    <property type="evidence" value="ECO:0007669"/>
    <property type="project" value="InterPro"/>
</dbReference>
<feature type="domain" description="N-acetyltransferase" evidence="3">
    <location>
        <begin position="12"/>
        <end position="160"/>
    </location>
</feature>
<evidence type="ECO:0000313" key="5">
    <source>
        <dbReference type="Proteomes" id="UP000008207"/>
    </source>
</evidence>
<evidence type="ECO:0000256" key="2">
    <source>
        <dbReference type="ARBA" id="ARBA00023315"/>
    </source>
</evidence>
<dbReference type="HOGENOM" id="CLU_013985_23_2_5"/>
<organism evidence="4 5">
    <name type="scientific">Methylobacterium nodulans (strain LMG 21967 / CNCM I-2342 / ORS 2060)</name>
    <dbReference type="NCBI Taxonomy" id="460265"/>
    <lineage>
        <taxon>Bacteria</taxon>
        <taxon>Pseudomonadati</taxon>
        <taxon>Pseudomonadota</taxon>
        <taxon>Alphaproteobacteria</taxon>
        <taxon>Hyphomicrobiales</taxon>
        <taxon>Methylobacteriaceae</taxon>
        <taxon>Methylobacterium</taxon>
    </lineage>
</organism>
<dbReference type="PANTHER" id="PTHR43420">
    <property type="entry name" value="ACETYLTRANSFERASE"/>
    <property type="match status" value="1"/>
</dbReference>
<keyword evidence="1 4" id="KW-0808">Transferase</keyword>
<dbReference type="STRING" id="460265.Mnod_4431"/>
<reference evidence="4 5" key="1">
    <citation type="submission" date="2009-01" db="EMBL/GenBank/DDBJ databases">
        <title>Complete sequence of chromosome of Methylobacterium nodulans ORS 2060.</title>
        <authorList>
            <consortium name="US DOE Joint Genome Institute"/>
            <person name="Lucas S."/>
            <person name="Copeland A."/>
            <person name="Lapidus A."/>
            <person name="Glavina del Rio T."/>
            <person name="Dalin E."/>
            <person name="Tice H."/>
            <person name="Bruce D."/>
            <person name="Goodwin L."/>
            <person name="Pitluck S."/>
            <person name="Sims D."/>
            <person name="Brettin T."/>
            <person name="Detter J.C."/>
            <person name="Han C."/>
            <person name="Larimer F."/>
            <person name="Land M."/>
            <person name="Hauser L."/>
            <person name="Kyrpides N."/>
            <person name="Ivanova N."/>
            <person name="Marx C.J."/>
            <person name="Richardson P."/>
        </authorList>
    </citation>
    <scope>NUCLEOTIDE SEQUENCE [LARGE SCALE GENOMIC DNA]</scope>
    <source>
        <strain evidence="5">LMG 21967 / CNCM I-2342 / ORS 2060</strain>
    </source>
</reference>
<evidence type="ECO:0000256" key="1">
    <source>
        <dbReference type="ARBA" id="ARBA00022679"/>
    </source>
</evidence>
<dbReference type="SUPFAM" id="SSF55729">
    <property type="entry name" value="Acyl-CoA N-acyltransferases (Nat)"/>
    <property type="match status" value="1"/>
</dbReference>
<dbReference type="Proteomes" id="UP000008207">
    <property type="component" value="Chromosome"/>
</dbReference>
<proteinExistence type="predicted"/>
<sequence length="160" mass="17178">MWNPFRSAAPTVHVAPLLSADCAPDLAALHATGFARPWETHEFEQMLCERSHIAHGLMRGRDLAGFVLSRIVVDEAEILTVVLGPAARGAGLSRTLLATHLRALADAGARAVHLEVDDGNAAALALYRRLGFTETGRRAGYYPRPDGTRAAALTMRATLV</sequence>
<dbReference type="RefSeq" id="WP_015930940.1">
    <property type="nucleotide sequence ID" value="NC_011894.1"/>
</dbReference>
<dbReference type="InterPro" id="IPR000182">
    <property type="entry name" value="GNAT_dom"/>
</dbReference>
<keyword evidence="5" id="KW-1185">Reference proteome</keyword>
<accession>B8IBP7</accession>
<evidence type="ECO:0000313" key="4">
    <source>
        <dbReference type="EMBL" id="ACL59301.1"/>
    </source>
</evidence>
<protein>
    <submittedName>
        <fullName evidence="4">GCN5-related N-acetyltransferase</fullName>
    </submittedName>
</protein>
<dbReference type="InterPro" id="IPR050680">
    <property type="entry name" value="YpeA/RimI_acetyltransf"/>
</dbReference>
<name>B8IBP7_METNO</name>
<evidence type="ECO:0000259" key="3">
    <source>
        <dbReference type="PROSITE" id="PS51186"/>
    </source>
</evidence>
<dbReference type="eggNOG" id="COG0456">
    <property type="taxonomic scope" value="Bacteria"/>
</dbReference>
<dbReference type="EMBL" id="CP001349">
    <property type="protein sequence ID" value="ACL59301.1"/>
    <property type="molecule type" value="Genomic_DNA"/>
</dbReference>
<keyword evidence="2" id="KW-0012">Acyltransferase</keyword>
<gene>
    <name evidence="4" type="ordered locus">Mnod_4431</name>
</gene>
<dbReference type="Pfam" id="PF00583">
    <property type="entry name" value="Acetyltransf_1"/>
    <property type="match status" value="1"/>
</dbReference>
<dbReference type="PROSITE" id="PS51186">
    <property type="entry name" value="GNAT"/>
    <property type="match status" value="1"/>
</dbReference>